<comment type="similarity">
    <text evidence="12 13">Belongs to the DnaG primase family.</text>
</comment>
<dbReference type="Pfam" id="PF13662">
    <property type="entry name" value="Toprim_4"/>
    <property type="match status" value="1"/>
</dbReference>
<dbReference type="SMART" id="SM00400">
    <property type="entry name" value="ZnF_CHCC"/>
    <property type="match status" value="1"/>
</dbReference>
<evidence type="ECO:0000313" key="15">
    <source>
        <dbReference type="EMBL" id="MDR6938982.1"/>
    </source>
</evidence>
<comment type="function">
    <text evidence="12 13">RNA polymerase that catalyzes the synthesis of short RNA molecules used as primers for DNA polymerase during DNA replication.</text>
</comment>
<comment type="domain">
    <text evidence="12">Contains an N-terminal zinc-binding domain, a central core domain that contains the primase activity, and a C-terminal DnaB-binding domain.</text>
</comment>
<dbReference type="NCBIfam" id="TIGR01391">
    <property type="entry name" value="dnaG"/>
    <property type="match status" value="1"/>
</dbReference>
<gene>
    <name evidence="12" type="primary">dnaG</name>
    <name evidence="15" type="ORF">J2S36_000525</name>
</gene>
<comment type="catalytic activity">
    <reaction evidence="12">
        <text>ssDNA + n NTP = ssDNA/pppN(pN)n-1 hybrid + (n-1) diphosphate.</text>
        <dbReference type="EC" id="2.7.7.101"/>
    </reaction>
</comment>
<evidence type="ECO:0000256" key="4">
    <source>
        <dbReference type="ARBA" id="ARBA00022695"/>
    </source>
</evidence>
<keyword evidence="4 12" id="KW-0548">Nucleotidyltransferase</keyword>
<dbReference type="InterPro" id="IPR034151">
    <property type="entry name" value="TOPRIM_DnaG_bac"/>
</dbReference>
<dbReference type="InterPro" id="IPR006171">
    <property type="entry name" value="TOPRIM_dom"/>
</dbReference>
<evidence type="ECO:0000256" key="13">
    <source>
        <dbReference type="PIRNR" id="PIRNR002811"/>
    </source>
</evidence>
<dbReference type="InterPro" id="IPR013264">
    <property type="entry name" value="DNAG_N"/>
</dbReference>
<keyword evidence="8 12" id="KW-0862">Zinc</keyword>
<evidence type="ECO:0000256" key="5">
    <source>
        <dbReference type="ARBA" id="ARBA00022705"/>
    </source>
</evidence>
<keyword evidence="7 12" id="KW-0863">Zinc-finger</keyword>
<accession>A0ABU1T0U7</accession>
<comment type="caution">
    <text evidence="15">The sequence shown here is derived from an EMBL/GenBank/DDBJ whole genome shotgun (WGS) entry which is preliminary data.</text>
</comment>
<keyword evidence="5 12" id="KW-0235">DNA replication</keyword>
<dbReference type="SMART" id="SM00493">
    <property type="entry name" value="TOPRIM"/>
    <property type="match status" value="1"/>
</dbReference>
<evidence type="ECO:0000256" key="10">
    <source>
        <dbReference type="ARBA" id="ARBA00023125"/>
    </source>
</evidence>
<evidence type="ECO:0000256" key="2">
    <source>
        <dbReference type="ARBA" id="ARBA00022515"/>
    </source>
</evidence>
<dbReference type="EC" id="2.7.7.101" evidence="12"/>
<keyword evidence="16" id="KW-1185">Reference proteome</keyword>
<dbReference type="PROSITE" id="PS50880">
    <property type="entry name" value="TOPRIM"/>
    <property type="match status" value="1"/>
</dbReference>
<comment type="subunit">
    <text evidence="12">Monomer. Interacts with DnaB.</text>
</comment>
<keyword evidence="2 12" id="KW-0639">Primosome</keyword>
<dbReference type="InterPro" id="IPR019475">
    <property type="entry name" value="DNA_primase_DnaB-bd"/>
</dbReference>
<dbReference type="InterPro" id="IPR006295">
    <property type="entry name" value="DNA_primase_DnaG"/>
</dbReference>
<dbReference type="InterPro" id="IPR037068">
    <property type="entry name" value="DNA_primase_core_N_sf"/>
</dbReference>
<feature type="zinc finger region" description="CHC2-type" evidence="12">
    <location>
        <begin position="41"/>
        <end position="65"/>
    </location>
</feature>
<dbReference type="PANTHER" id="PTHR30313">
    <property type="entry name" value="DNA PRIMASE"/>
    <property type="match status" value="1"/>
</dbReference>
<evidence type="ECO:0000256" key="6">
    <source>
        <dbReference type="ARBA" id="ARBA00022723"/>
    </source>
</evidence>
<keyword evidence="11 12" id="KW-0804">Transcription</keyword>
<dbReference type="Gene3D" id="3.90.580.10">
    <property type="entry name" value="Zinc finger, CHC2-type domain"/>
    <property type="match status" value="1"/>
</dbReference>
<proteinExistence type="inferred from homology"/>
<keyword evidence="3 12" id="KW-0808">Transferase</keyword>
<dbReference type="GO" id="GO:0016779">
    <property type="term" value="F:nucleotidyltransferase activity"/>
    <property type="evidence" value="ECO:0007669"/>
    <property type="project" value="UniProtKB-KW"/>
</dbReference>
<dbReference type="InterPro" id="IPR002694">
    <property type="entry name" value="Znf_CHC2"/>
</dbReference>
<evidence type="ECO:0000256" key="8">
    <source>
        <dbReference type="ARBA" id="ARBA00022833"/>
    </source>
</evidence>
<reference evidence="15 16" key="1">
    <citation type="submission" date="2023-07" db="EMBL/GenBank/DDBJ databases">
        <title>Sequencing the genomes of 1000 actinobacteria strains.</title>
        <authorList>
            <person name="Klenk H.-P."/>
        </authorList>
    </citation>
    <scope>NUCLEOTIDE SEQUENCE [LARGE SCALE GENOMIC DNA]</scope>
    <source>
        <strain evidence="15 16">DSM 15539</strain>
    </source>
</reference>
<dbReference type="InterPro" id="IPR050219">
    <property type="entry name" value="DnaG_primase"/>
</dbReference>
<dbReference type="Gene3D" id="3.40.1360.10">
    <property type="match status" value="1"/>
</dbReference>
<name>A0ABU1T0U7_9ACTO</name>
<dbReference type="EMBL" id="JAVDUJ010000001">
    <property type="protein sequence ID" value="MDR6938982.1"/>
    <property type="molecule type" value="Genomic_DNA"/>
</dbReference>
<dbReference type="HAMAP" id="MF_00974">
    <property type="entry name" value="DNA_primase_DnaG"/>
    <property type="match status" value="1"/>
</dbReference>
<dbReference type="PIRSF" id="PIRSF002811">
    <property type="entry name" value="DnaG"/>
    <property type="match status" value="1"/>
</dbReference>
<comment type="cofactor">
    <cofactor evidence="12 13">
        <name>Zn(2+)</name>
        <dbReference type="ChEBI" id="CHEBI:29105"/>
    </cofactor>
    <text evidence="12 13">Binds 1 zinc ion per monomer.</text>
</comment>
<evidence type="ECO:0000256" key="11">
    <source>
        <dbReference type="ARBA" id="ARBA00023163"/>
    </source>
</evidence>
<dbReference type="Pfam" id="PF08275">
    <property type="entry name" value="DNAG_N"/>
    <property type="match status" value="1"/>
</dbReference>
<keyword evidence="10 12" id="KW-0238">DNA-binding</keyword>
<evidence type="ECO:0000256" key="3">
    <source>
        <dbReference type="ARBA" id="ARBA00022679"/>
    </source>
</evidence>
<evidence type="ECO:0000256" key="1">
    <source>
        <dbReference type="ARBA" id="ARBA00022478"/>
    </source>
</evidence>
<organism evidence="15 16">
    <name type="scientific">Arcanobacterium hippocoleae</name>
    <dbReference type="NCBI Taxonomy" id="149017"/>
    <lineage>
        <taxon>Bacteria</taxon>
        <taxon>Bacillati</taxon>
        <taxon>Actinomycetota</taxon>
        <taxon>Actinomycetes</taxon>
        <taxon>Actinomycetales</taxon>
        <taxon>Actinomycetaceae</taxon>
        <taxon>Arcanobacterium</taxon>
    </lineage>
</organism>
<feature type="domain" description="Toprim" evidence="14">
    <location>
        <begin position="262"/>
        <end position="360"/>
    </location>
</feature>
<dbReference type="Proteomes" id="UP001266099">
    <property type="component" value="Unassembled WGS sequence"/>
</dbReference>
<dbReference type="Gene3D" id="3.90.980.10">
    <property type="entry name" value="DNA primase, catalytic core, N-terminal domain"/>
    <property type="match status" value="1"/>
</dbReference>
<evidence type="ECO:0000256" key="12">
    <source>
        <dbReference type="HAMAP-Rule" id="MF_00974"/>
    </source>
</evidence>
<dbReference type="CDD" id="cd03364">
    <property type="entry name" value="TOPRIM_DnaG_primases"/>
    <property type="match status" value="1"/>
</dbReference>
<dbReference type="Pfam" id="PF01807">
    <property type="entry name" value="Zn_ribbon_DnaG"/>
    <property type="match status" value="1"/>
</dbReference>
<evidence type="ECO:0000259" key="14">
    <source>
        <dbReference type="PROSITE" id="PS50880"/>
    </source>
</evidence>
<sequence>MAGKIKQSVIDEVRERARIDEIVGEYVALKPAGTGALKGLCPIHGEKTPSFSVSVHNGLWHCFGCGAGGDVFKFVEEIESIGFAQAVEFLARKIGVALEYEEGSERSEQSNEVDRARLIDAHRIAVDFYRAQLAAGEGESARSFLHQRGFDAQAIAHFELGYAPNSWDGLLRELRKKGFTEKEITVSGLVSTGNRGPYDRFRGRVMWPIFSITGEPIGFGARKLNDAEEGPKYLNTPETPIYKKSQVLYGLHLAKKEISTQRQIVIVEGYTDVMAAHLSGITNTVATCGTAFGDEHTKIVRRLIGDVQGTAAGVVLQNGRGFGGEVIFTFDGDSAGQKAAMRAFKQDASFGAQTFVAVAPNNLDPADIWQQYGAAQLREMIAGRRPLFEFVLRNLVAQFPLDSMEGRVAALRGGAPVIANIKDHVLRAQYALRLAGWLGLEVETVQSEVQTLIQDGLRQMPQITAQLSEGIKNEGLTPANPVLRELGEITDPVERIEHSVLQIMLQFPGMANLANAGELTGQVFTTPIYRSVHDAIMIVGGIPAFNQHYAGLIEQGVNEAQAQERAQKWFLAQILMQAFEPVRSAVVQLSVEPIRENRPDYLWAYVRGVMMALIRQGLVRQIVEVRTDLNRLPETDPRRDELFAILMQLEERRRMFSEADS</sequence>
<evidence type="ECO:0000256" key="9">
    <source>
        <dbReference type="ARBA" id="ARBA00022842"/>
    </source>
</evidence>
<dbReference type="Pfam" id="PF10410">
    <property type="entry name" value="DnaB_bind"/>
    <property type="match status" value="1"/>
</dbReference>
<evidence type="ECO:0000313" key="16">
    <source>
        <dbReference type="Proteomes" id="UP001266099"/>
    </source>
</evidence>
<keyword evidence="6 12" id="KW-0479">Metal-binding</keyword>
<dbReference type="InterPro" id="IPR030846">
    <property type="entry name" value="DnaG_bac"/>
</dbReference>
<evidence type="ECO:0000256" key="7">
    <source>
        <dbReference type="ARBA" id="ARBA00022771"/>
    </source>
</evidence>
<dbReference type="RefSeq" id="WP_309955237.1">
    <property type="nucleotide sequence ID" value="NZ_JAVDUJ010000001.1"/>
</dbReference>
<dbReference type="PANTHER" id="PTHR30313:SF2">
    <property type="entry name" value="DNA PRIMASE"/>
    <property type="match status" value="1"/>
</dbReference>
<dbReference type="SUPFAM" id="SSF56731">
    <property type="entry name" value="DNA primase core"/>
    <property type="match status" value="1"/>
</dbReference>
<dbReference type="InterPro" id="IPR036977">
    <property type="entry name" value="DNA_primase_Znf_CHC2"/>
</dbReference>
<keyword evidence="1 12" id="KW-0240">DNA-directed RNA polymerase</keyword>
<protein>
    <recommendedName>
        <fullName evidence="12 13">DNA primase</fullName>
        <ecNumber evidence="12">2.7.7.101</ecNumber>
    </recommendedName>
</protein>
<keyword evidence="9" id="KW-0460">Magnesium</keyword>
<dbReference type="SUPFAM" id="SSF57783">
    <property type="entry name" value="Zinc beta-ribbon"/>
    <property type="match status" value="1"/>
</dbReference>